<proteinExistence type="evidence at transcript level"/>
<dbReference type="InterPro" id="IPR001839">
    <property type="entry name" value="TGF-b_C"/>
</dbReference>
<dbReference type="Gene3D" id="2.10.90.10">
    <property type="entry name" value="Cystine-knot cytokines"/>
    <property type="match status" value="1"/>
</dbReference>
<dbReference type="AlphaFoldDB" id="U3RHZ4"/>
<dbReference type="EMBL" id="KF652172">
    <property type="protein sequence ID" value="AGX01007.1"/>
    <property type="molecule type" value="mRNA"/>
</dbReference>
<sequence>MIQPKTLLPPDNQTRFKRSSGSNKCSLYPLQVDLSTLYERQYTVGGIVQIGNCQGDCSNEIHLLTFHARVRLLMKQRQSGRDSANLSPGHCGPEKYKSHKIMYIEPENEQMHIIMEIKDLVVDSCNCH</sequence>
<accession>U3RHZ4</accession>
<evidence type="ECO:0000256" key="4">
    <source>
        <dbReference type="SAM" id="MobiDB-lite"/>
    </source>
</evidence>
<feature type="region of interest" description="Disordered" evidence="4">
    <location>
        <begin position="1"/>
        <end position="21"/>
    </location>
</feature>
<dbReference type="SMART" id="SM00204">
    <property type="entry name" value="TGFB"/>
    <property type="match status" value="1"/>
</dbReference>
<protein>
    <submittedName>
        <fullName evidence="6">Gdf-like protein</fullName>
    </submittedName>
</protein>
<comment type="similarity">
    <text evidence="3">Belongs to the TGF-beta family.</text>
</comment>
<evidence type="ECO:0000313" key="6">
    <source>
        <dbReference type="EMBL" id="AGX01007.1"/>
    </source>
</evidence>
<dbReference type="SUPFAM" id="SSF57501">
    <property type="entry name" value="Cystine-knot cytokines"/>
    <property type="match status" value="1"/>
</dbReference>
<dbReference type="GO" id="GO:0005576">
    <property type="term" value="C:extracellular region"/>
    <property type="evidence" value="ECO:0007669"/>
    <property type="project" value="UniProtKB-SubCell"/>
</dbReference>
<keyword evidence="3" id="KW-0339">Growth factor</keyword>
<evidence type="ECO:0000256" key="3">
    <source>
        <dbReference type="RuleBase" id="RU000354"/>
    </source>
</evidence>
<dbReference type="PROSITE" id="PS51362">
    <property type="entry name" value="TGF_BETA_2"/>
    <property type="match status" value="1"/>
</dbReference>
<evidence type="ECO:0000256" key="2">
    <source>
        <dbReference type="ARBA" id="ARBA00022525"/>
    </source>
</evidence>
<evidence type="ECO:0000256" key="1">
    <source>
        <dbReference type="ARBA" id="ARBA00004613"/>
    </source>
</evidence>
<organism evidence="6">
    <name type="scientific">Schmidtea mediterranea</name>
    <name type="common">Freshwater planarian flatworm</name>
    <dbReference type="NCBI Taxonomy" id="79327"/>
    <lineage>
        <taxon>Eukaryota</taxon>
        <taxon>Metazoa</taxon>
        <taxon>Spiralia</taxon>
        <taxon>Lophotrochozoa</taxon>
        <taxon>Platyhelminthes</taxon>
        <taxon>Rhabditophora</taxon>
        <taxon>Seriata</taxon>
        <taxon>Tricladida</taxon>
        <taxon>Continenticola</taxon>
        <taxon>Geoplanoidea</taxon>
        <taxon>Dugesiidae</taxon>
        <taxon>Schmidtea</taxon>
    </lineage>
</organism>
<evidence type="ECO:0000259" key="5">
    <source>
        <dbReference type="PROSITE" id="PS51362"/>
    </source>
</evidence>
<name>U3RHZ4_SCHMD</name>
<feature type="domain" description="TGF-beta family profile" evidence="5">
    <location>
        <begin position="15"/>
        <end position="128"/>
    </location>
</feature>
<dbReference type="InterPro" id="IPR029034">
    <property type="entry name" value="Cystine-knot_cytokine"/>
</dbReference>
<dbReference type="GO" id="GO:0008083">
    <property type="term" value="F:growth factor activity"/>
    <property type="evidence" value="ECO:0007669"/>
    <property type="project" value="UniProtKB-KW"/>
</dbReference>
<keyword evidence="2" id="KW-0964">Secreted</keyword>
<comment type="subcellular location">
    <subcellularLocation>
        <location evidence="1">Secreted</location>
    </subcellularLocation>
</comment>
<dbReference type="Pfam" id="PF00019">
    <property type="entry name" value="TGF_beta"/>
    <property type="match status" value="1"/>
</dbReference>
<reference evidence="6" key="1">
    <citation type="journal article" date="2013" name="Elife">
        <title>Tissue absence initiates regeneration through Follistatin-mediated inhibition of Activin signaling.</title>
        <authorList>
            <person name="Gavino M.A."/>
            <person name="Wenemoser D."/>
            <person name="Wang I.E."/>
            <person name="Reddien P.W."/>
        </authorList>
    </citation>
    <scope>NUCLEOTIDE SEQUENCE</scope>
</reference>